<dbReference type="Gene3D" id="3.90.190.10">
    <property type="entry name" value="Protein tyrosine phosphatase superfamily"/>
    <property type="match status" value="1"/>
</dbReference>
<gene>
    <name evidence="2" type="ORF">GT019_16620</name>
</gene>
<name>A0ABW9XS64_9BACL</name>
<evidence type="ECO:0000313" key="2">
    <source>
        <dbReference type="EMBL" id="NBD25507.1"/>
    </source>
</evidence>
<comment type="caution">
    <text evidence="2">The sequence shown here is derived from an EMBL/GenBank/DDBJ whole genome shotgun (WGS) entry which is preliminary data.</text>
</comment>
<keyword evidence="3" id="KW-1185">Reference proteome</keyword>
<dbReference type="PANTHER" id="PTHR31126">
    <property type="entry name" value="TYROSINE-PROTEIN PHOSPHATASE"/>
    <property type="match status" value="1"/>
</dbReference>
<accession>A0ABW9XS64</accession>
<dbReference type="InterPro" id="IPR029021">
    <property type="entry name" value="Prot-tyrosine_phosphatase-like"/>
</dbReference>
<comment type="similarity">
    <text evidence="1">Belongs to the protein-tyrosine phosphatase family.</text>
</comment>
<dbReference type="PANTHER" id="PTHR31126:SF1">
    <property type="entry name" value="TYROSINE SPECIFIC PROTEIN PHOSPHATASES DOMAIN-CONTAINING PROTEIN"/>
    <property type="match status" value="1"/>
</dbReference>
<dbReference type="Proteomes" id="UP000665561">
    <property type="component" value="Unassembled WGS sequence"/>
</dbReference>
<dbReference type="InterPro" id="IPR026893">
    <property type="entry name" value="Tyr/Ser_Pase_IphP-type"/>
</dbReference>
<evidence type="ECO:0000256" key="1">
    <source>
        <dbReference type="ARBA" id="ARBA00009580"/>
    </source>
</evidence>
<dbReference type="RefSeq" id="WP_161744308.1">
    <property type="nucleotide sequence ID" value="NZ_JAAAMV010000012.1"/>
</dbReference>
<dbReference type="SUPFAM" id="SSF52799">
    <property type="entry name" value="(Phosphotyrosine protein) phosphatases II"/>
    <property type="match status" value="1"/>
</dbReference>
<sequence length="268" mass="30304">MNRIIPFQGTHNFRDMGGYRTADGRTVKYGLFFRSDELTALSAQDLTAFQALKIRTIFDFRDGGEARHKPDPAVAGVQNIRVSAVPEDQISRMNLPGAMQGRERSQHFIEDLVKSGFFKQFRANAYLLELYARLPINNPSYKRLMSLIQCPDNLGLLHHCTAGKDRTGVGAALILLALGVPEATIMEDYLLTNETMRAYNDMQLQRLGRHVDEAELRNIEQMLGVKEEFMEAVFGTIKMTYGNVDAYLAGEFGLLEEEREALQEMCLE</sequence>
<reference evidence="2 3" key="1">
    <citation type="submission" date="2020-01" db="EMBL/GenBank/DDBJ databases">
        <title>Paenibacillus soybeanensis sp. nov. isolated from the nodules of soybean (Glycine max(L.) Merr).</title>
        <authorList>
            <person name="Wang H."/>
        </authorList>
    </citation>
    <scope>NUCLEOTIDE SEQUENCE [LARGE SCALE GENOMIC DNA]</scope>
    <source>
        <strain evidence="2 3">T1</strain>
    </source>
</reference>
<evidence type="ECO:0000313" key="3">
    <source>
        <dbReference type="Proteomes" id="UP000665561"/>
    </source>
</evidence>
<proteinExistence type="inferred from homology"/>
<dbReference type="Pfam" id="PF13350">
    <property type="entry name" value="Y_phosphatase3"/>
    <property type="match status" value="1"/>
</dbReference>
<dbReference type="EMBL" id="JAAAMV010000012">
    <property type="protein sequence ID" value="NBD25507.1"/>
    <property type="molecule type" value="Genomic_DNA"/>
</dbReference>
<organism evidence="2 3">
    <name type="scientific">Paenibacillus glycinis</name>
    <dbReference type="NCBI Taxonomy" id="2697035"/>
    <lineage>
        <taxon>Bacteria</taxon>
        <taxon>Bacillati</taxon>
        <taxon>Bacillota</taxon>
        <taxon>Bacilli</taxon>
        <taxon>Bacillales</taxon>
        <taxon>Paenibacillaceae</taxon>
        <taxon>Paenibacillus</taxon>
    </lineage>
</organism>
<protein>
    <submittedName>
        <fullName evidence="2">Protein-tyrosine-phosphatase</fullName>
    </submittedName>
</protein>